<name>A0ABP0YA61_9ROSI</name>
<sequence length="177" mass="19405">MEQERKSFNNMNEFQGDWPTIPIKGGLCLEKASSEAQLSVPSTGQLCISDCSTCPVICTAPPPPRSYIPPPPNFYGAYMAPPATPLYSFWGPPPPVANYFLGAQPSGEMPQTVGPRDYSYPYYYFYSSNSEANGLLSLLMVVQKIEVISDPNGKTITGFVNKRARSSSARRQICDST</sequence>
<accession>A0ABP0YA61</accession>
<dbReference type="Proteomes" id="UP001642487">
    <property type="component" value="Chromosome 3"/>
</dbReference>
<keyword evidence="2" id="KW-1185">Reference proteome</keyword>
<evidence type="ECO:0000313" key="1">
    <source>
        <dbReference type="EMBL" id="CAK9317344.1"/>
    </source>
</evidence>
<dbReference type="EMBL" id="OZ021737">
    <property type="protein sequence ID" value="CAK9317344.1"/>
    <property type="molecule type" value="Genomic_DNA"/>
</dbReference>
<organism evidence="1 2">
    <name type="scientific">Citrullus colocynthis</name>
    <name type="common">colocynth</name>
    <dbReference type="NCBI Taxonomy" id="252529"/>
    <lineage>
        <taxon>Eukaryota</taxon>
        <taxon>Viridiplantae</taxon>
        <taxon>Streptophyta</taxon>
        <taxon>Embryophyta</taxon>
        <taxon>Tracheophyta</taxon>
        <taxon>Spermatophyta</taxon>
        <taxon>Magnoliopsida</taxon>
        <taxon>eudicotyledons</taxon>
        <taxon>Gunneridae</taxon>
        <taxon>Pentapetalae</taxon>
        <taxon>rosids</taxon>
        <taxon>fabids</taxon>
        <taxon>Cucurbitales</taxon>
        <taxon>Cucurbitaceae</taxon>
        <taxon>Benincaseae</taxon>
        <taxon>Citrullus</taxon>
    </lineage>
</organism>
<protein>
    <submittedName>
        <fullName evidence="1">Uncharacterized protein</fullName>
    </submittedName>
</protein>
<gene>
    <name evidence="1" type="ORF">CITCOLO1_LOCUS9247</name>
</gene>
<evidence type="ECO:0000313" key="2">
    <source>
        <dbReference type="Proteomes" id="UP001642487"/>
    </source>
</evidence>
<reference evidence="1 2" key="1">
    <citation type="submission" date="2024-03" db="EMBL/GenBank/DDBJ databases">
        <authorList>
            <person name="Gkanogiannis A."/>
            <person name="Becerra Lopez-Lavalle L."/>
        </authorList>
    </citation>
    <scope>NUCLEOTIDE SEQUENCE [LARGE SCALE GENOMIC DNA]</scope>
</reference>
<proteinExistence type="predicted"/>